<dbReference type="AlphaFoldDB" id="A0A076PY11"/>
<dbReference type="Proteomes" id="UP000028782">
    <property type="component" value="Chromosome"/>
</dbReference>
<keyword evidence="3" id="KW-0680">Restriction system</keyword>
<keyword evidence="2" id="KW-0808">Transferase</keyword>
<organism evidence="5 6">
    <name type="scientific">Comamonas testosteroni TK102</name>
    <dbReference type="NCBI Taxonomy" id="1392005"/>
    <lineage>
        <taxon>Bacteria</taxon>
        <taxon>Pseudomonadati</taxon>
        <taxon>Pseudomonadota</taxon>
        <taxon>Betaproteobacteria</taxon>
        <taxon>Burkholderiales</taxon>
        <taxon>Comamonadaceae</taxon>
        <taxon>Comamonas</taxon>
    </lineage>
</organism>
<evidence type="ECO:0000256" key="1">
    <source>
        <dbReference type="ARBA" id="ARBA00022603"/>
    </source>
</evidence>
<dbReference type="SUPFAM" id="SSF53335">
    <property type="entry name" value="S-adenosyl-L-methionine-dependent methyltransferases"/>
    <property type="match status" value="1"/>
</dbReference>
<name>A0A076PY11_COMTE</name>
<reference evidence="5 6" key="1">
    <citation type="journal article" date="2014" name="Genome Announc.">
        <title>Complete Genome Sequence of Polychlorinated Biphenyl Degrader Comamonas testosteroni TK102 (NBRC 109938).</title>
        <authorList>
            <person name="Fukuda K."/>
            <person name="Hosoyama A."/>
            <person name="Tsuchikane K."/>
            <person name="Ohji S."/>
            <person name="Yamazoe A."/>
            <person name="Fujita N."/>
            <person name="Shintani M."/>
            <person name="Kimbara K."/>
        </authorList>
    </citation>
    <scope>NUCLEOTIDE SEQUENCE [LARGE SCALE GENOMIC DNA]</scope>
    <source>
        <strain evidence="5">TK102</strain>
    </source>
</reference>
<evidence type="ECO:0000313" key="5">
    <source>
        <dbReference type="EMBL" id="AIJ48307.1"/>
    </source>
</evidence>
<dbReference type="GO" id="GO:0003886">
    <property type="term" value="F:DNA (cytosine-5-)-methyltransferase activity"/>
    <property type="evidence" value="ECO:0007669"/>
    <property type="project" value="UniProtKB-EC"/>
</dbReference>
<protein>
    <submittedName>
        <fullName evidence="5">Uncharacterized protein</fullName>
    </submittedName>
</protein>
<dbReference type="KEGG" id="ctes:O987_21065"/>
<evidence type="ECO:0000313" key="6">
    <source>
        <dbReference type="Proteomes" id="UP000028782"/>
    </source>
</evidence>
<dbReference type="InterPro" id="IPR001525">
    <property type="entry name" value="C5_MeTfrase"/>
</dbReference>
<dbReference type="REBASE" id="91102">
    <property type="entry name" value="M.CteTK102ORF21065P"/>
</dbReference>
<dbReference type="InterPro" id="IPR029063">
    <property type="entry name" value="SAM-dependent_MTases_sf"/>
</dbReference>
<evidence type="ECO:0000256" key="2">
    <source>
        <dbReference type="ARBA" id="ARBA00022679"/>
    </source>
</evidence>
<sequence>MIENVPEFLQWMLFPAWELAMQKLGYSLSPRIVDAADHGVPQHRVRMFIIATKSRAPLVLDLPKRMHIPASAFLDFDSGSWSPINKPRRSCATLARVAAGRAAHGDRFPARYYGNGPGTTGRSLHRPIGTVTTKARWALIDGSRMRMLTVPESCAAMGFPKDY</sequence>
<evidence type="ECO:0000256" key="3">
    <source>
        <dbReference type="ARBA" id="ARBA00022747"/>
    </source>
</evidence>
<dbReference type="GO" id="GO:0009307">
    <property type="term" value="P:DNA restriction-modification system"/>
    <property type="evidence" value="ECO:0007669"/>
    <property type="project" value="UniProtKB-KW"/>
</dbReference>
<accession>A0A076PY11</accession>
<dbReference type="Gene3D" id="3.40.50.150">
    <property type="entry name" value="Vaccinia Virus protein VP39"/>
    <property type="match status" value="1"/>
</dbReference>
<dbReference type="HOGENOM" id="CLU_1522063_0_0_4"/>
<keyword evidence="1" id="KW-0489">Methyltransferase</keyword>
<comment type="catalytic activity">
    <reaction evidence="4">
        <text>a 2'-deoxycytidine in DNA + S-adenosyl-L-methionine = a 5-methyl-2'-deoxycytidine in DNA + S-adenosyl-L-homocysteine + H(+)</text>
        <dbReference type="Rhea" id="RHEA:13681"/>
        <dbReference type="Rhea" id="RHEA-COMP:11369"/>
        <dbReference type="Rhea" id="RHEA-COMP:11370"/>
        <dbReference type="ChEBI" id="CHEBI:15378"/>
        <dbReference type="ChEBI" id="CHEBI:57856"/>
        <dbReference type="ChEBI" id="CHEBI:59789"/>
        <dbReference type="ChEBI" id="CHEBI:85452"/>
        <dbReference type="ChEBI" id="CHEBI:85454"/>
        <dbReference type="EC" id="2.1.1.37"/>
    </reaction>
</comment>
<dbReference type="EMBL" id="CP006704">
    <property type="protein sequence ID" value="AIJ48307.1"/>
    <property type="molecule type" value="Genomic_DNA"/>
</dbReference>
<dbReference type="GO" id="GO:0032259">
    <property type="term" value="P:methylation"/>
    <property type="evidence" value="ECO:0007669"/>
    <property type="project" value="UniProtKB-KW"/>
</dbReference>
<evidence type="ECO:0000256" key="4">
    <source>
        <dbReference type="ARBA" id="ARBA00047422"/>
    </source>
</evidence>
<proteinExistence type="predicted"/>
<gene>
    <name evidence="5" type="ORF">O987_21065</name>
</gene>
<dbReference type="Pfam" id="PF00145">
    <property type="entry name" value="DNA_methylase"/>
    <property type="match status" value="1"/>
</dbReference>